<organism evidence="2 3">
    <name type="scientific">Mucuna pruriens</name>
    <name type="common">Velvet bean</name>
    <name type="synonym">Dolichos pruriens</name>
    <dbReference type="NCBI Taxonomy" id="157652"/>
    <lineage>
        <taxon>Eukaryota</taxon>
        <taxon>Viridiplantae</taxon>
        <taxon>Streptophyta</taxon>
        <taxon>Embryophyta</taxon>
        <taxon>Tracheophyta</taxon>
        <taxon>Spermatophyta</taxon>
        <taxon>Magnoliopsida</taxon>
        <taxon>eudicotyledons</taxon>
        <taxon>Gunneridae</taxon>
        <taxon>Pentapetalae</taxon>
        <taxon>rosids</taxon>
        <taxon>fabids</taxon>
        <taxon>Fabales</taxon>
        <taxon>Fabaceae</taxon>
        <taxon>Papilionoideae</taxon>
        <taxon>50 kb inversion clade</taxon>
        <taxon>NPAAA clade</taxon>
        <taxon>indigoferoid/millettioid clade</taxon>
        <taxon>Phaseoleae</taxon>
        <taxon>Mucuna</taxon>
    </lineage>
</organism>
<dbReference type="Pfam" id="PF25597">
    <property type="entry name" value="SH3_retrovirus"/>
    <property type="match status" value="1"/>
</dbReference>
<dbReference type="InterPro" id="IPR039537">
    <property type="entry name" value="Retrotran_Ty1/copia-like"/>
</dbReference>
<feature type="non-terminal residue" evidence="2">
    <location>
        <position position="1"/>
    </location>
</feature>
<dbReference type="PANTHER" id="PTHR42648">
    <property type="entry name" value="TRANSPOSASE, PUTATIVE-RELATED"/>
    <property type="match status" value="1"/>
</dbReference>
<reference evidence="2" key="1">
    <citation type="submission" date="2018-05" db="EMBL/GenBank/DDBJ databases">
        <title>Draft genome of Mucuna pruriens seed.</title>
        <authorList>
            <person name="Nnadi N.E."/>
            <person name="Vos R."/>
            <person name="Hasami M.H."/>
            <person name="Devisetty U.K."/>
            <person name="Aguiy J.C."/>
        </authorList>
    </citation>
    <scope>NUCLEOTIDE SEQUENCE [LARGE SCALE GENOMIC DNA]</scope>
    <source>
        <strain evidence="2">JCA_2017</strain>
    </source>
</reference>
<dbReference type="EMBL" id="QJKJ01016258">
    <property type="protein sequence ID" value="RDX61239.1"/>
    <property type="molecule type" value="Genomic_DNA"/>
</dbReference>
<feature type="domain" description="Retroviral polymerase SH3-like" evidence="1">
    <location>
        <begin position="94"/>
        <end position="147"/>
    </location>
</feature>
<evidence type="ECO:0000313" key="3">
    <source>
        <dbReference type="Proteomes" id="UP000257109"/>
    </source>
</evidence>
<dbReference type="Proteomes" id="UP000257109">
    <property type="component" value="Unassembled WGS sequence"/>
</dbReference>
<dbReference type="OrthoDB" id="1429646at2759"/>
<sequence>MYLFLLRSKDEALDAFKAFKAKVEKQYGKQIKIMIFDRGGECYGRYTENGQAPGPFVEFLQEHEIITSTLCLVLHIRMKPSSRHICIWGSPSKVRIYNPQEKKQDLRTISGYFIGYAGKSKGYRFYYPTHNTRIVDLRNAKFLENDFISRSGQFQNIVNKKDHYKA</sequence>
<evidence type="ECO:0000313" key="2">
    <source>
        <dbReference type="EMBL" id="RDX61239.1"/>
    </source>
</evidence>
<dbReference type="AlphaFoldDB" id="A0A371E5D1"/>
<keyword evidence="3" id="KW-1185">Reference proteome</keyword>
<gene>
    <name evidence="2" type="ORF">CR513_60545</name>
</gene>
<accession>A0A371E5D1</accession>
<proteinExistence type="predicted"/>
<name>A0A371E5D1_MUCPR</name>
<evidence type="ECO:0000259" key="1">
    <source>
        <dbReference type="Pfam" id="PF25597"/>
    </source>
</evidence>
<dbReference type="InterPro" id="IPR057670">
    <property type="entry name" value="SH3_retrovirus"/>
</dbReference>
<protein>
    <recommendedName>
        <fullName evidence="1">Retroviral polymerase SH3-like domain-containing protein</fullName>
    </recommendedName>
</protein>
<comment type="caution">
    <text evidence="2">The sequence shown here is derived from an EMBL/GenBank/DDBJ whole genome shotgun (WGS) entry which is preliminary data.</text>
</comment>
<dbReference type="PANTHER" id="PTHR42648:SF28">
    <property type="entry name" value="TRANSPOSON-ENCODED PROTEIN WITH RIBONUCLEASE H-LIKE AND RETROVIRUS ZINC FINGER-LIKE DOMAINS"/>
    <property type="match status" value="1"/>
</dbReference>